<dbReference type="Gene3D" id="2.40.70.10">
    <property type="entry name" value="Acid Proteases"/>
    <property type="match status" value="1"/>
</dbReference>
<dbReference type="PANTHER" id="PTHR47331">
    <property type="entry name" value="PHD-TYPE DOMAIN-CONTAINING PROTEIN"/>
    <property type="match status" value="1"/>
</dbReference>
<organism evidence="1">
    <name type="scientific">Graphocephala atropunctata</name>
    <dbReference type="NCBI Taxonomy" id="36148"/>
    <lineage>
        <taxon>Eukaryota</taxon>
        <taxon>Metazoa</taxon>
        <taxon>Ecdysozoa</taxon>
        <taxon>Arthropoda</taxon>
        <taxon>Hexapoda</taxon>
        <taxon>Insecta</taxon>
        <taxon>Pterygota</taxon>
        <taxon>Neoptera</taxon>
        <taxon>Paraneoptera</taxon>
        <taxon>Hemiptera</taxon>
        <taxon>Auchenorrhyncha</taxon>
        <taxon>Membracoidea</taxon>
        <taxon>Cicadellidae</taxon>
        <taxon>Cicadellinae</taxon>
        <taxon>Cicadellini</taxon>
        <taxon>Graphocephala</taxon>
    </lineage>
</organism>
<dbReference type="Pfam" id="PF08284">
    <property type="entry name" value="RVP_2"/>
    <property type="match status" value="1"/>
</dbReference>
<protein>
    <submittedName>
        <fullName evidence="1">Uncharacterized protein</fullName>
    </submittedName>
</protein>
<accession>A0A1B6MVH6</accession>
<dbReference type="CDD" id="cd00303">
    <property type="entry name" value="retropepsin_like"/>
    <property type="match status" value="1"/>
</dbReference>
<dbReference type="PANTHER" id="PTHR47331:SF1">
    <property type="entry name" value="GAG-LIKE PROTEIN"/>
    <property type="match status" value="1"/>
</dbReference>
<dbReference type="EMBL" id="GEBQ01000060">
    <property type="protein sequence ID" value="JAT39917.1"/>
    <property type="molecule type" value="Transcribed_RNA"/>
</dbReference>
<feature type="non-terminal residue" evidence="1">
    <location>
        <position position="270"/>
    </location>
</feature>
<name>A0A1B6MVH6_9HEMI</name>
<gene>
    <name evidence="1" type="ORF">g.51784</name>
</gene>
<sequence>LDNKPTPAWKSSSLKSSNSRTVKTSLLSGSLPKSSYKNDISGNTCCVCLNGSHALFKCSKFVEASIDERQKMLKSWRGCRNCLSYSHSTNKCNSKWNCKVCKKRHNSLLHIPTSDPTALSSMPKEDVTSNQTTLTSFLAPSSTLPEQNQVLLGTVIAEIQDVHGNFIPVRLVVDSGSQHSFITKKFLNKLGLMVTSFPHKISAIGQTIFDGAKGKAHCCLKPRKLHSPIVETEAVVVNNITSHLPNFSMPSHTWSDYTRFDLADPTFWQP</sequence>
<feature type="non-terminal residue" evidence="1">
    <location>
        <position position="1"/>
    </location>
</feature>
<dbReference type="AlphaFoldDB" id="A0A1B6MVH6"/>
<dbReference type="SUPFAM" id="SSF50630">
    <property type="entry name" value="Acid proteases"/>
    <property type="match status" value="1"/>
</dbReference>
<reference evidence="1" key="1">
    <citation type="submission" date="2015-11" db="EMBL/GenBank/DDBJ databases">
        <title>De novo transcriptome assembly of four potential Pierce s Disease insect vectors from Arizona vineyards.</title>
        <authorList>
            <person name="Tassone E.E."/>
        </authorList>
    </citation>
    <scope>NUCLEOTIDE SEQUENCE</scope>
</reference>
<dbReference type="InterPro" id="IPR021109">
    <property type="entry name" value="Peptidase_aspartic_dom_sf"/>
</dbReference>
<proteinExistence type="predicted"/>
<evidence type="ECO:0000313" key="1">
    <source>
        <dbReference type="EMBL" id="JAT39917.1"/>
    </source>
</evidence>